<reference evidence="1 2" key="1">
    <citation type="journal article" date="2020" name="Cell">
        <title>Large-Scale Comparative Analyses of Tick Genomes Elucidate Their Genetic Diversity and Vector Capacities.</title>
        <authorList>
            <consortium name="Tick Genome and Microbiome Consortium (TIGMIC)"/>
            <person name="Jia N."/>
            <person name="Wang J."/>
            <person name="Shi W."/>
            <person name="Du L."/>
            <person name="Sun Y."/>
            <person name="Zhan W."/>
            <person name="Jiang J.F."/>
            <person name="Wang Q."/>
            <person name="Zhang B."/>
            <person name="Ji P."/>
            <person name="Bell-Sakyi L."/>
            <person name="Cui X.M."/>
            <person name="Yuan T.T."/>
            <person name="Jiang B.G."/>
            <person name="Yang W.F."/>
            <person name="Lam T.T."/>
            <person name="Chang Q.C."/>
            <person name="Ding S.J."/>
            <person name="Wang X.J."/>
            <person name="Zhu J.G."/>
            <person name="Ruan X.D."/>
            <person name="Zhao L."/>
            <person name="Wei J.T."/>
            <person name="Ye R.Z."/>
            <person name="Que T.C."/>
            <person name="Du C.H."/>
            <person name="Zhou Y.H."/>
            <person name="Cheng J.X."/>
            <person name="Dai P.F."/>
            <person name="Guo W.B."/>
            <person name="Han X.H."/>
            <person name="Huang E.J."/>
            <person name="Li L.F."/>
            <person name="Wei W."/>
            <person name="Gao Y.C."/>
            <person name="Liu J.Z."/>
            <person name="Shao H.Z."/>
            <person name="Wang X."/>
            <person name="Wang C.C."/>
            <person name="Yang T.C."/>
            <person name="Huo Q.B."/>
            <person name="Li W."/>
            <person name="Chen H.Y."/>
            <person name="Chen S.E."/>
            <person name="Zhou L.G."/>
            <person name="Ni X.B."/>
            <person name="Tian J.H."/>
            <person name="Sheng Y."/>
            <person name="Liu T."/>
            <person name="Pan Y.S."/>
            <person name="Xia L.Y."/>
            <person name="Li J."/>
            <person name="Zhao F."/>
            <person name="Cao W.C."/>
        </authorList>
    </citation>
    <scope>NUCLEOTIDE SEQUENCE [LARGE SCALE GENOMIC DNA]</scope>
    <source>
        <strain evidence="1">Iper-2018</strain>
    </source>
</reference>
<accession>A0AC60NWZ0</accession>
<sequence>MAGILFTIEQIELIRRLRASGITRDQVVLAFEQLDRLDGELGASACPVMPALVARSRSAYGGGDHHGAGGGMGAGGHNGLMSSSAVMRGFLAGREPPQLQNASSNDSTTGDGAGPHNGESVSSPPTTTSASGGAKLPSELTIIPISSAASPQGGGGGDDLGGYGGGGGGGGGASMYPHGVVPMQYLMNPHEFLQEESGDVDDLKRKGEAAILSEIRNFVMRYNIKQTMIAEMTKLSQAYVSRFFRGDIADMSDRTKNTFYMWYLTCKNNPWKLAQLCPNSGVKRMVSETGDLIPLKRERFTFKSAHLAVLERYYERDPYPDAQTREQIVEECNEAVERPERPLTEREKVSLPVVNNWFNNRRKEAKKQLRQQHAAAMAAAASASGLGSLGAPLGGGTHQKSPFPVGPPLWGAPSLYPQVGSSAAALAAALPSCAAVSASVQARLLGFSQQEALPRGGGSDQGDSGGPEGDSDQGDTDTSQEEDSRSLPSYGHDSEPTDFTADKTTIKQEAGALKADDQTLDSAKQKILLTMDLRSFHRDEKSYYENVLQYSRSHLMLYPYHLSDYIVTRMRITPFQYYISVMQDLMEQERSYDSLPNFTATDCLRLLGIGRNQYIDLMNKCRSSKKFFTVRRKSVRDLLPSKPVSDVPIEPWWVISVGYVTEDDIKMVTPSEKEIVDKVIDDGPQRAGTLKEDDVRSLYVKGLVYLDVPMDDHDCISVPPLEGFVMNRVLGDYFETLLYKIFVSIDGNTPLSELATVLQIDLQLVKNAVSMYCRLGFALKKNKDISNLDPSWLTVNSKSIKSNTREVEEFMSVLHTEVEKEGSLVGEPNPSPDSASLDESASQDLSVGNRVKRIGFLFDSNLTAFLMMGNLSLGLKSHAVTMFEVGKLSDESLDSFLMELKKVGDAGEGEAQRYFDHALTLQDTVRFLRNNASISPEGPAVGEAATPTSGLGLDLVRCESLQNLDSETCARLLNKNYALLVSMAPLSNEVRPVTSCTPPHLGPAIPEVNSSWFKLFIYFVSGRGPPTLLVCKGTRLRMLPSVLQDHDKLLVTTWGHDPGTVPTSCSLITLNDALTHSAVLIQAQGVMGSQVHIPFPFNKEEENEKGNKLVNHPAVESLAEELRLRLSCGYMTLMRMRTSEADDDVPNLDDWTLLDCCFGVPLFDNALNKDICARILDHNLCSAD</sequence>
<gene>
    <name evidence="1" type="ORF">HPB47_011231</name>
</gene>
<evidence type="ECO:0000313" key="2">
    <source>
        <dbReference type="Proteomes" id="UP000805193"/>
    </source>
</evidence>
<protein>
    <submittedName>
        <fullName evidence="1">Uncharacterized protein</fullName>
    </submittedName>
</protein>
<dbReference type="EMBL" id="JABSTQ010011417">
    <property type="protein sequence ID" value="KAG0411627.1"/>
    <property type="molecule type" value="Genomic_DNA"/>
</dbReference>
<proteinExistence type="predicted"/>
<dbReference type="Proteomes" id="UP000805193">
    <property type="component" value="Unassembled WGS sequence"/>
</dbReference>
<evidence type="ECO:0000313" key="1">
    <source>
        <dbReference type="EMBL" id="KAG0411627.1"/>
    </source>
</evidence>
<organism evidence="1 2">
    <name type="scientific">Ixodes persulcatus</name>
    <name type="common">Taiga tick</name>
    <dbReference type="NCBI Taxonomy" id="34615"/>
    <lineage>
        <taxon>Eukaryota</taxon>
        <taxon>Metazoa</taxon>
        <taxon>Ecdysozoa</taxon>
        <taxon>Arthropoda</taxon>
        <taxon>Chelicerata</taxon>
        <taxon>Arachnida</taxon>
        <taxon>Acari</taxon>
        <taxon>Parasitiformes</taxon>
        <taxon>Ixodida</taxon>
        <taxon>Ixodoidea</taxon>
        <taxon>Ixodidae</taxon>
        <taxon>Ixodinae</taxon>
        <taxon>Ixodes</taxon>
    </lineage>
</organism>
<name>A0AC60NWZ0_IXOPE</name>
<feature type="non-terminal residue" evidence="1">
    <location>
        <position position="1184"/>
    </location>
</feature>
<comment type="caution">
    <text evidence="1">The sequence shown here is derived from an EMBL/GenBank/DDBJ whole genome shotgun (WGS) entry which is preliminary data.</text>
</comment>
<keyword evidence="2" id="KW-1185">Reference proteome</keyword>